<evidence type="ECO:0000256" key="5">
    <source>
        <dbReference type="ARBA" id="ARBA00022833"/>
    </source>
</evidence>
<dbReference type="GO" id="GO:0006355">
    <property type="term" value="P:regulation of DNA-templated transcription"/>
    <property type="evidence" value="ECO:0007669"/>
    <property type="project" value="UniProtKB-ARBA"/>
</dbReference>
<evidence type="ECO:0000256" key="6">
    <source>
        <dbReference type="ARBA" id="ARBA00023125"/>
    </source>
</evidence>
<feature type="domain" description="C2H2-type" evidence="10">
    <location>
        <begin position="90"/>
        <end position="113"/>
    </location>
</feature>
<evidence type="ECO:0000256" key="3">
    <source>
        <dbReference type="ARBA" id="ARBA00022737"/>
    </source>
</evidence>
<dbReference type="PROSITE" id="PS00028">
    <property type="entry name" value="ZINC_FINGER_C2H2_1"/>
    <property type="match status" value="3"/>
</dbReference>
<feature type="domain" description="C2H2-type" evidence="10">
    <location>
        <begin position="36"/>
        <end position="63"/>
    </location>
</feature>
<feature type="domain" description="C2H2-type" evidence="10">
    <location>
        <begin position="64"/>
        <end position="91"/>
    </location>
</feature>
<keyword evidence="4 8" id="KW-0863">Zinc-finger</keyword>
<keyword evidence="5" id="KW-0862">Zinc</keyword>
<evidence type="ECO:0000256" key="9">
    <source>
        <dbReference type="SAM" id="MobiDB-lite"/>
    </source>
</evidence>
<dbReference type="GO" id="GO:0003677">
    <property type="term" value="F:DNA binding"/>
    <property type="evidence" value="ECO:0007669"/>
    <property type="project" value="UniProtKB-KW"/>
</dbReference>
<dbReference type="PANTHER" id="PTHR16515:SF49">
    <property type="entry name" value="GASTRULA ZINC FINGER PROTEIN XLCGF49.1-LIKE-RELATED"/>
    <property type="match status" value="1"/>
</dbReference>
<evidence type="ECO:0000256" key="1">
    <source>
        <dbReference type="ARBA" id="ARBA00004123"/>
    </source>
</evidence>
<dbReference type="Proteomes" id="UP001162162">
    <property type="component" value="Unassembled WGS sequence"/>
</dbReference>
<dbReference type="GO" id="GO:0008270">
    <property type="term" value="F:zinc ion binding"/>
    <property type="evidence" value="ECO:0007669"/>
    <property type="project" value="UniProtKB-KW"/>
</dbReference>
<dbReference type="SUPFAM" id="SSF57667">
    <property type="entry name" value="beta-beta-alpha zinc fingers"/>
    <property type="match status" value="2"/>
</dbReference>
<dbReference type="InterPro" id="IPR013087">
    <property type="entry name" value="Znf_C2H2_type"/>
</dbReference>
<dbReference type="SMART" id="SM00355">
    <property type="entry name" value="ZnF_C2H2"/>
    <property type="match status" value="4"/>
</dbReference>
<evidence type="ECO:0000256" key="4">
    <source>
        <dbReference type="ARBA" id="ARBA00022771"/>
    </source>
</evidence>
<organism evidence="11 12">
    <name type="scientific">Aromia moschata</name>
    <dbReference type="NCBI Taxonomy" id="1265417"/>
    <lineage>
        <taxon>Eukaryota</taxon>
        <taxon>Metazoa</taxon>
        <taxon>Ecdysozoa</taxon>
        <taxon>Arthropoda</taxon>
        <taxon>Hexapoda</taxon>
        <taxon>Insecta</taxon>
        <taxon>Pterygota</taxon>
        <taxon>Neoptera</taxon>
        <taxon>Endopterygota</taxon>
        <taxon>Coleoptera</taxon>
        <taxon>Polyphaga</taxon>
        <taxon>Cucujiformia</taxon>
        <taxon>Chrysomeloidea</taxon>
        <taxon>Cerambycidae</taxon>
        <taxon>Cerambycinae</taxon>
        <taxon>Callichromatini</taxon>
        <taxon>Aromia</taxon>
    </lineage>
</organism>
<evidence type="ECO:0000313" key="12">
    <source>
        <dbReference type="Proteomes" id="UP001162162"/>
    </source>
</evidence>
<keyword evidence="3" id="KW-0677">Repeat</keyword>
<keyword evidence="12" id="KW-1185">Reference proteome</keyword>
<dbReference type="PROSITE" id="PS50157">
    <property type="entry name" value="ZINC_FINGER_C2H2_2"/>
    <property type="match status" value="4"/>
</dbReference>
<feature type="domain" description="C2H2-type" evidence="10">
    <location>
        <begin position="8"/>
        <end position="35"/>
    </location>
</feature>
<gene>
    <name evidence="11" type="ORF">NQ318_011236</name>
</gene>
<evidence type="ECO:0000259" key="10">
    <source>
        <dbReference type="PROSITE" id="PS50157"/>
    </source>
</evidence>
<dbReference type="InterPro" id="IPR050331">
    <property type="entry name" value="Zinc_finger"/>
</dbReference>
<evidence type="ECO:0000256" key="7">
    <source>
        <dbReference type="ARBA" id="ARBA00023242"/>
    </source>
</evidence>
<keyword evidence="2" id="KW-0479">Metal-binding</keyword>
<comment type="subcellular location">
    <subcellularLocation>
        <location evidence="1">Nucleus</location>
    </subcellularLocation>
</comment>
<dbReference type="FunFam" id="3.30.160.60:FF:002343">
    <property type="entry name" value="Zinc finger protein 33A"/>
    <property type="match status" value="1"/>
</dbReference>
<reference evidence="11" key="1">
    <citation type="journal article" date="2023" name="Insect Mol. Biol.">
        <title>Genome sequencing provides insights into the evolution of gene families encoding plant cell wall-degrading enzymes in longhorned beetles.</title>
        <authorList>
            <person name="Shin N.R."/>
            <person name="Okamura Y."/>
            <person name="Kirsch R."/>
            <person name="Pauchet Y."/>
        </authorList>
    </citation>
    <scope>NUCLEOTIDE SEQUENCE</scope>
    <source>
        <strain evidence="11">AMC_N1</strain>
    </source>
</reference>
<feature type="region of interest" description="Disordered" evidence="9">
    <location>
        <begin position="121"/>
        <end position="143"/>
    </location>
</feature>
<comment type="caution">
    <text evidence="11">The sequence shown here is derived from an EMBL/GenBank/DDBJ whole genome shotgun (WGS) entry which is preliminary data.</text>
</comment>
<dbReference type="Pfam" id="PF00096">
    <property type="entry name" value="zf-C2H2"/>
    <property type="match status" value="3"/>
</dbReference>
<proteinExistence type="predicted"/>
<feature type="compositionally biased region" description="Basic residues" evidence="9">
    <location>
        <begin position="122"/>
        <end position="135"/>
    </location>
</feature>
<dbReference type="Pfam" id="PF13894">
    <property type="entry name" value="zf-C2H2_4"/>
    <property type="match status" value="1"/>
</dbReference>
<keyword evidence="6" id="KW-0238">DNA-binding</keyword>
<evidence type="ECO:0000313" key="11">
    <source>
        <dbReference type="EMBL" id="KAJ8950743.1"/>
    </source>
</evidence>
<dbReference type="AlphaFoldDB" id="A0AAV8YJQ9"/>
<accession>A0AAV8YJQ9</accession>
<evidence type="ECO:0000256" key="8">
    <source>
        <dbReference type="PROSITE-ProRule" id="PRU00042"/>
    </source>
</evidence>
<dbReference type="PANTHER" id="PTHR16515">
    <property type="entry name" value="PR DOMAIN ZINC FINGER PROTEIN"/>
    <property type="match status" value="1"/>
</dbReference>
<dbReference type="InterPro" id="IPR036236">
    <property type="entry name" value="Znf_C2H2_sf"/>
</dbReference>
<dbReference type="EMBL" id="JAPWTK010000095">
    <property type="protein sequence ID" value="KAJ8950743.1"/>
    <property type="molecule type" value="Genomic_DNA"/>
</dbReference>
<keyword evidence="7" id="KW-0539">Nucleus</keyword>
<dbReference type="GO" id="GO:0005634">
    <property type="term" value="C:nucleus"/>
    <property type="evidence" value="ECO:0007669"/>
    <property type="project" value="UniProtKB-SubCell"/>
</dbReference>
<protein>
    <recommendedName>
        <fullName evidence="10">C2H2-type domain-containing protein</fullName>
    </recommendedName>
</protein>
<evidence type="ECO:0000256" key="2">
    <source>
        <dbReference type="ARBA" id="ARBA00022723"/>
    </source>
</evidence>
<dbReference type="Gene3D" id="3.30.160.60">
    <property type="entry name" value="Classic Zinc Finger"/>
    <property type="match status" value="4"/>
</dbReference>
<name>A0AAV8YJQ9_9CUCU</name>
<sequence>MNKHRKQRKCKVCNKCFRDLHTLTTHLRTHTGSRPFSCTLCAKSFREKYKLDQHLKQHRGDDTVKCDICGKVLSTTFNLKIHLEMHKKKTHCELCGETFTTKSELIKHLETDSETCGASIKPKLRKRRAPKKSKKREASPLPVKEEFIKTEPEFYFPSENVFEMSHVEAVPKEEQEDTPDEIDIIN</sequence>